<keyword evidence="2" id="KW-0378">Hydrolase</keyword>
<organism evidence="3 4">
    <name type="scientific">Conidiobolus coronatus (strain ATCC 28846 / CBS 209.66 / NRRL 28638)</name>
    <name type="common">Delacroixia coronata</name>
    <dbReference type="NCBI Taxonomy" id="796925"/>
    <lineage>
        <taxon>Eukaryota</taxon>
        <taxon>Fungi</taxon>
        <taxon>Fungi incertae sedis</taxon>
        <taxon>Zoopagomycota</taxon>
        <taxon>Entomophthoromycotina</taxon>
        <taxon>Entomophthoromycetes</taxon>
        <taxon>Entomophthorales</taxon>
        <taxon>Ancylistaceae</taxon>
        <taxon>Conidiobolus</taxon>
    </lineage>
</organism>
<reference evidence="3 4" key="1">
    <citation type="journal article" date="2015" name="Genome Biol. Evol.">
        <title>Phylogenomic analyses indicate that early fungi evolved digesting cell walls of algal ancestors of land plants.</title>
        <authorList>
            <person name="Chang Y."/>
            <person name="Wang S."/>
            <person name="Sekimoto S."/>
            <person name="Aerts A.L."/>
            <person name="Choi C."/>
            <person name="Clum A."/>
            <person name="LaButti K.M."/>
            <person name="Lindquist E.A."/>
            <person name="Yee Ngan C."/>
            <person name="Ohm R.A."/>
            <person name="Salamov A.A."/>
            <person name="Grigoriev I.V."/>
            <person name="Spatafora J.W."/>
            <person name="Berbee M.L."/>
        </authorList>
    </citation>
    <scope>NUCLEOTIDE SEQUENCE [LARGE SCALE GENOMIC DNA]</scope>
    <source>
        <strain evidence="3 4">NRRL 28638</strain>
    </source>
</reference>
<name>A0A137NPU0_CONC2</name>
<feature type="non-terminal residue" evidence="3">
    <location>
        <position position="1"/>
    </location>
</feature>
<accession>A0A137NPU0</accession>
<evidence type="ECO:0000256" key="2">
    <source>
        <dbReference type="ARBA" id="ARBA00022801"/>
    </source>
</evidence>
<dbReference type="OrthoDB" id="6372431at2759"/>
<protein>
    <submittedName>
        <fullName evidence="3">Uncharacterized protein</fullName>
    </submittedName>
</protein>
<dbReference type="EMBL" id="KQ965195">
    <property type="protein sequence ID" value="KXN64762.1"/>
    <property type="molecule type" value="Genomic_DNA"/>
</dbReference>
<evidence type="ECO:0000313" key="3">
    <source>
        <dbReference type="EMBL" id="KXN64762.1"/>
    </source>
</evidence>
<sequence length="96" mass="11730">KYNKKKFQRDKDFYYYCFNMAYYINLLTHGYHVAPDRKIVFTETVEETDISWTLGAMIYEVHLLYPSGQCCDDWNDFRYEHPLVKKTNKKKRPMLI</sequence>
<evidence type="ECO:0000256" key="1">
    <source>
        <dbReference type="ARBA" id="ARBA00009283"/>
    </source>
</evidence>
<keyword evidence="4" id="KW-1185">Reference proteome</keyword>
<dbReference type="Gene3D" id="3.30.420.150">
    <property type="entry name" value="Exopolyphosphatase. Domain 2"/>
    <property type="match status" value="1"/>
</dbReference>
<comment type="similarity">
    <text evidence="1">Belongs to the GDA1/CD39 NTPase family.</text>
</comment>
<dbReference type="InterPro" id="IPR000407">
    <property type="entry name" value="GDA1_CD39_NTPase"/>
</dbReference>
<evidence type="ECO:0000313" key="4">
    <source>
        <dbReference type="Proteomes" id="UP000070444"/>
    </source>
</evidence>
<gene>
    <name evidence="3" type="ORF">CONCODRAFT_13969</name>
</gene>
<dbReference type="Pfam" id="PF01150">
    <property type="entry name" value="GDA1_CD39"/>
    <property type="match status" value="1"/>
</dbReference>
<proteinExistence type="inferred from homology"/>
<dbReference type="GO" id="GO:0017110">
    <property type="term" value="F:nucleoside diphosphate phosphatase activity"/>
    <property type="evidence" value="ECO:0007669"/>
    <property type="project" value="UniProtKB-ARBA"/>
</dbReference>
<dbReference type="AlphaFoldDB" id="A0A137NPU0"/>
<dbReference type="Proteomes" id="UP000070444">
    <property type="component" value="Unassembled WGS sequence"/>
</dbReference>